<accession>A0A0S4N8H9</accession>
<evidence type="ECO:0000256" key="1">
    <source>
        <dbReference type="SAM" id="Phobius"/>
    </source>
</evidence>
<dbReference type="STRING" id="1643428.GCA_001442855_01813"/>
<organism evidence="2 3">
    <name type="scientific">Candidatus Thermokryptus mobilis</name>
    <dbReference type="NCBI Taxonomy" id="1643428"/>
    <lineage>
        <taxon>Bacteria</taxon>
        <taxon>Pseudomonadati</taxon>
        <taxon>Candidatus Kryptoniota</taxon>
        <taxon>Candidatus Thermokryptus</taxon>
    </lineage>
</organism>
<sequence>MVGLIGIAVIVLIVIFSIFYGYGLFLKRENIGNLSGSRAKCTICGKTFEKEEMVERAIGIEKLYYFCGECINALHIDYLNKKTNKG</sequence>
<reference evidence="3" key="1">
    <citation type="submission" date="2015-11" db="EMBL/GenBank/DDBJ databases">
        <authorList>
            <person name="Varghese N."/>
        </authorList>
    </citation>
    <scope>NUCLEOTIDE SEQUENCE [LARGE SCALE GENOMIC DNA]</scope>
</reference>
<proteinExistence type="predicted"/>
<keyword evidence="1" id="KW-0812">Transmembrane</keyword>
<dbReference type="OrthoDB" id="9808415at2"/>
<dbReference type="AlphaFoldDB" id="A0A0S4N8H9"/>
<evidence type="ECO:0000313" key="2">
    <source>
        <dbReference type="EMBL" id="CUU07602.1"/>
    </source>
</evidence>
<feature type="transmembrane region" description="Helical" evidence="1">
    <location>
        <begin position="6"/>
        <end position="25"/>
    </location>
</feature>
<keyword evidence="3" id="KW-1185">Reference proteome</keyword>
<dbReference type="Proteomes" id="UP000320623">
    <property type="component" value="Unassembled WGS sequence"/>
</dbReference>
<dbReference type="RefSeq" id="WP_140945575.1">
    <property type="nucleotide sequence ID" value="NZ_FAOO01000015.1"/>
</dbReference>
<keyword evidence="1" id="KW-1133">Transmembrane helix</keyword>
<name>A0A0S4N8H9_9BACT</name>
<gene>
    <name evidence="2" type="ORF">JGI1_01851</name>
</gene>
<evidence type="ECO:0000313" key="3">
    <source>
        <dbReference type="Proteomes" id="UP000320623"/>
    </source>
</evidence>
<dbReference type="EMBL" id="FAOO01000015">
    <property type="protein sequence ID" value="CUU07602.1"/>
    <property type="molecule type" value="Genomic_DNA"/>
</dbReference>
<protein>
    <submittedName>
        <fullName evidence="2">Uncharacterized protein</fullName>
    </submittedName>
</protein>
<keyword evidence="1" id="KW-0472">Membrane</keyword>